<sequence length="512" mass="56893">MASADYDRMKEVKEFSESKIGVKGLSDSGITSIPRIFIHPPQTLSQLKSTSSSSFSSIHIPVIDLSNLDSPHHRPKIVDQIREASKTWGFFQVINHGVALSVRTGGDGQRCQVFPRLLSPRVSDGPRCCYMDGHVILNTQGVLDSVVAPAKGIRTGCPDAPSDGFVSHGEKEIYKSVGLFLGIKRLPGDPLSSSCEGALSSYEWLSETMVGDAAVRDRGKRLCRMIVGSDLLSLPLVFSFCRRFISGWLMLTIRMCCGDYPVRMCCGDYPDVYALPASFALPWIGEDETSGPYNDQPHQVKAKISVGEERRGVVYTSNNDLYRSEAATWHDYLQVWMAPQPPEVERMPEICRREVIAWDTHAKKVAETLMELLSEGLGLEPGKFKELTFSDTRLFVGVCYPHCPQPDLTMGLASHTDPTVLTVLLQNHVPGLQVRHGDEWVDVKPVPGGLIITLATFSSLAKWKESDSYGPLPELLSPEKPAIYRNFTKQEYDDNFYSKGLDSKSFIDKIRI</sequence>
<dbReference type="Pfam" id="PF03171">
    <property type="entry name" value="2OG-FeII_Oxy"/>
    <property type="match status" value="1"/>
</dbReference>
<dbReference type="SUPFAM" id="SSF51197">
    <property type="entry name" value="Clavaminate synthase-like"/>
    <property type="match status" value="2"/>
</dbReference>
<evidence type="ECO:0000313" key="7">
    <source>
        <dbReference type="EMBL" id="RVX11846.1"/>
    </source>
</evidence>
<organism evidence="7 8">
    <name type="scientific">Vitis vinifera</name>
    <name type="common">Grape</name>
    <dbReference type="NCBI Taxonomy" id="29760"/>
    <lineage>
        <taxon>Eukaryota</taxon>
        <taxon>Viridiplantae</taxon>
        <taxon>Streptophyta</taxon>
        <taxon>Embryophyta</taxon>
        <taxon>Tracheophyta</taxon>
        <taxon>Spermatophyta</taxon>
        <taxon>Magnoliopsida</taxon>
        <taxon>eudicotyledons</taxon>
        <taxon>Gunneridae</taxon>
        <taxon>Pentapetalae</taxon>
        <taxon>rosids</taxon>
        <taxon>Vitales</taxon>
        <taxon>Vitaceae</taxon>
        <taxon>Viteae</taxon>
        <taxon>Vitis</taxon>
    </lineage>
</organism>
<protein>
    <submittedName>
        <fullName evidence="7">1-aminocyclopropane-1-carboxylate oxidase-like 11</fullName>
    </submittedName>
</protein>
<keyword evidence="3" id="KW-0560">Oxidoreductase</keyword>
<comment type="caution">
    <text evidence="7">The sequence shown here is derived from an EMBL/GenBank/DDBJ whole genome shotgun (WGS) entry which is preliminary data.</text>
</comment>
<evidence type="ECO:0000256" key="1">
    <source>
        <dbReference type="ARBA" id="ARBA00008056"/>
    </source>
</evidence>
<dbReference type="EMBL" id="QGNW01000029">
    <property type="protein sequence ID" value="RVX11846.1"/>
    <property type="molecule type" value="Genomic_DNA"/>
</dbReference>
<dbReference type="Proteomes" id="UP000288805">
    <property type="component" value="Unassembled WGS sequence"/>
</dbReference>
<dbReference type="InterPro" id="IPR044861">
    <property type="entry name" value="IPNS-like_FE2OG_OXY"/>
</dbReference>
<evidence type="ECO:0000256" key="3">
    <source>
        <dbReference type="ARBA" id="ARBA00023002"/>
    </source>
</evidence>
<dbReference type="Gene3D" id="2.60.120.330">
    <property type="entry name" value="B-lactam Antibiotic, Isopenicillin N Synthase, Chain"/>
    <property type="match status" value="2"/>
</dbReference>
<dbReference type="PANTHER" id="PTHR10209">
    <property type="entry name" value="OXIDOREDUCTASE, 2OG-FE II OXYGENASE FAMILY PROTEIN"/>
    <property type="match status" value="1"/>
</dbReference>
<dbReference type="Pfam" id="PF14226">
    <property type="entry name" value="DIOX_N"/>
    <property type="match status" value="1"/>
</dbReference>
<gene>
    <name evidence="7" type="primary">VvCHDp000463_3</name>
    <name evidence="7" type="ORF">CK203_009649</name>
</gene>
<evidence type="ECO:0000256" key="4">
    <source>
        <dbReference type="ARBA" id="ARBA00023004"/>
    </source>
</evidence>
<evidence type="ECO:0000313" key="8">
    <source>
        <dbReference type="Proteomes" id="UP000288805"/>
    </source>
</evidence>
<dbReference type="GO" id="GO:0046872">
    <property type="term" value="F:metal ion binding"/>
    <property type="evidence" value="ECO:0007669"/>
    <property type="project" value="UniProtKB-KW"/>
</dbReference>
<comment type="similarity">
    <text evidence="1">Belongs to the iron/ascorbate-dependent oxidoreductase family.</text>
</comment>
<dbReference type="InterPro" id="IPR027443">
    <property type="entry name" value="IPNS-like_sf"/>
</dbReference>
<reference evidence="7 8" key="1">
    <citation type="journal article" date="2018" name="PLoS Genet.">
        <title>Population sequencing reveals clonal diversity and ancestral inbreeding in the grapevine cultivar Chardonnay.</title>
        <authorList>
            <person name="Roach M.J."/>
            <person name="Johnson D.L."/>
            <person name="Bohlmann J."/>
            <person name="van Vuuren H.J."/>
            <person name="Jones S.J."/>
            <person name="Pretorius I.S."/>
            <person name="Schmidt S.A."/>
            <person name="Borneman A.R."/>
        </authorList>
    </citation>
    <scope>NUCLEOTIDE SEQUENCE [LARGE SCALE GENOMIC DNA]</scope>
    <source>
        <strain evidence="8">cv. Chardonnay</strain>
        <tissue evidence="7">Leaf</tissue>
    </source>
</reference>
<feature type="domain" description="Non-haem dioxygenase N-terminal" evidence="6">
    <location>
        <begin position="60"/>
        <end position="102"/>
    </location>
</feature>
<name>A0A438JSB3_VITVI</name>
<keyword evidence="4" id="KW-0408">Iron</keyword>
<dbReference type="PANTHER" id="PTHR10209:SF546">
    <property type="entry name" value="1-AMINOCYCLOPROPANE-1-CARBOXYLATE OXIDASE HOMOLOG 4-LIKE"/>
    <property type="match status" value="1"/>
</dbReference>
<keyword evidence="2" id="KW-0479">Metal-binding</keyword>
<evidence type="ECO:0000259" key="6">
    <source>
        <dbReference type="Pfam" id="PF14226"/>
    </source>
</evidence>
<proteinExistence type="inferred from homology"/>
<feature type="domain" description="Isopenicillin N synthase-like Fe(2+) 2OG dioxygenase" evidence="5">
    <location>
        <begin position="398"/>
        <end position="453"/>
    </location>
</feature>
<dbReference type="AlphaFoldDB" id="A0A438JSB3"/>
<evidence type="ECO:0000256" key="2">
    <source>
        <dbReference type="ARBA" id="ARBA00022723"/>
    </source>
</evidence>
<dbReference type="GO" id="GO:0016491">
    <property type="term" value="F:oxidoreductase activity"/>
    <property type="evidence" value="ECO:0007669"/>
    <property type="project" value="UniProtKB-KW"/>
</dbReference>
<dbReference type="InterPro" id="IPR026992">
    <property type="entry name" value="DIOX_N"/>
</dbReference>
<accession>A0A438JSB3</accession>
<evidence type="ECO:0000259" key="5">
    <source>
        <dbReference type="Pfam" id="PF03171"/>
    </source>
</evidence>